<dbReference type="EC" id="2.1.3.-" evidence="4"/>
<dbReference type="InterPro" id="IPR051338">
    <property type="entry name" value="NodU/CmcH_Carbamoyltrnsfr"/>
</dbReference>
<dbReference type="EMBL" id="JACHJN010000018">
    <property type="protein sequence ID" value="MBB5960591.1"/>
    <property type="molecule type" value="Genomic_DNA"/>
</dbReference>
<feature type="domain" description="Carbamoyltransferase C-terminal" evidence="3">
    <location>
        <begin position="406"/>
        <end position="575"/>
    </location>
</feature>
<dbReference type="Proteomes" id="UP000547510">
    <property type="component" value="Unassembled WGS sequence"/>
</dbReference>
<dbReference type="InterPro" id="IPR031730">
    <property type="entry name" value="Carbam_trans_C"/>
</dbReference>
<evidence type="ECO:0000259" key="3">
    <source>
        <dbReference type="Pfam" id="PF16861"/>
    </source>
</evidence>
<name>A0A841CS50_9PSEU</name>
<sequence>MIVLGLSGLPHAQDDHLREHPDAEPEDRRICQGMDSAACLVRDGVIVAAAAEERFTGDKGTGALPVRAIEFCLQEAGIGPDDVDFIAHGFDHDKFRRYFHTTPAYFDRVLSNRTVVDGLTALGWRDVERRFRPVEHHLAHAASAFHPSGFDDALSIVSDGMGEFVSLTVQRCSTSGIEVLHSQGFKASLGLLYSIFTRFLGYTFNSDEYKVMGLSAYGDARRFADFFAGFLRHDGGRVHIGWSHDALGRGGEGYPTAMAFLTKELGVLPRRPGDEVDPVYADVAAALQARFTAVLTEFARHWLDRTGLDALCLSGGSFLNCLANESIARIPGLRALFIPPGASDDGTAVGAALHVAGGLRGGYTPYTGPGYTHGDVAKALTAARDGGAAVEWADLGFTDEYYDRAADDLAADRMIAWFAGRMEFGPRALGNRSILALPNGADIKARLNHVVKMREGFRPFAPAILAEDYAEVFENDPVDPARYMLCTARVREGQASRIDGAVHVDGTARVQIVRREDNEPFWTLLTRVKERTGLGCVINTSFNVKDQPIIASPELAVEGFARMSLDRLYVEGFRVGRSASD</sequence>
<dbReference type="CDD" id="cd24098">
    <property type="entry name" value="ASKHA_NBD_TobZ_N"/>
    <property type="match status" value="1"/>
</dbReference>
<evidence type="ECO:0000256" key="1">
    <source>
        <dbReference type="ARBA" id="ARBA00006129"/>
    </source>
</evidence>
<comment type="caution">
    <text evidence="4">The sequence shown here is derived from an EMBL/GenBank/DDBJ whole genome shotgun (WGS) entry which is preliminary data.</text>
</comment>
<dbReference type="Pfam" id="PF16861">
    <property type="entry name" value="Carbam_trans_C"/>
    <property type="match status" value="1"/>
</dbReference>
<keyword evidence="5" id="KW-1185">Reference proteome</keyword>
<keyword evidence="4" id="KW-0808">Transferase</keyword>
<dbReference type="Pfam" id="PF02543">
    <property type="entry name" value="Carbam_trans_N"/>
    <property type="match status" value="1"/>
</dbReference>
<dbReference type="SUPFAM" id="SSF53067">
    <property type="entry name" value="Actin-like ATPase domain"/>
    <property type="match status" value="1"/>
</dbReference>
<comment type="similarity">
    <text evidence="1">Belongs to the NodU/CmcH family.</text>
</comment>
<dbReference type="InterPro" id="IPR038152">
    <property type="entry name" value="Carbam_trans_C_sf"/>
</dbReference>
<dbReference type="RefSeq" id="WP_184698932.1">
    <property type="nucleotide sequence ID" value="NZ_JACHJN010000018.1"/>
</dbReference>
<evidence type="ECO:0000313" key="5">
    <source>
        <dbReference type="Proteomes" id="UP000547510"/>
    </source>
</evidence>
<dbReference type="Gene3D" id="3.90.870.20">
    <property type="entry name" value="Carbamoyltransferase, C-terminal domain"/>
    <property type="match status" value="1"/>
</dbReference>
<dbReference type="Gene3D" id="3.30.420.40">
    <property type="match status" value="2"/>
</dbReference>
<reference evidence="4 5" key="1">
    <citation type="submission" date="2020-08" db="EMBL/GenBank/DDBJ databases">
        <title>Genomic Encyclopedia of Type Strains, Phase III (KMG-III): the genomes of soil and plant-associated and newly described type strains.</title>
        <authorList>
            <person name="Whitman W."/>
        </authorList>
    </citation>
    <scope>NUCLEOTIDE SEQUENCE [LARGE SCALE GENOMIC DNA]</scope>
    <source>
        <strain evidence="4 5">CECT 8640</strain>
    </source>
</reference>
<dbReference type="InterPro" id="IPR003696">
    <property type="entry name" value="Carbtransf_dom"/>
</dbReference>
<gene>
    <name evidence="4" type="ORF">FHS29_007219</name>
</gene>
<feature type="domain" description="Carbamoyltransferase" evidence="2">
    <location>
        <begin position="35"/>
        <end position="353"/>
    </location>
</feature>
<dbReference type="PANTHER" id="PTHR34847:SF1">
    <property type="entry name" value="NODULATION PROTEIN U"/>
    <property type="match status" value="1"/>
</dbReference>
<evidence type="ECO:0000313" key="4">
    <source>
        <dbReference type="EMBL" id="MBB5960591.1"/>
    </source>
</evidence>
<evidence type="ECO:0000259" key="2">
    <source>
        <dbReference type="Pfam" id="PF02543"/>
    </source>
</evidence>
<dbReference type="PANTHER" id="PTHR34847">
    <property type="entry name" value="NODULATION PROTEIN U"/>
    <property type="match status" value="1"/>
</dbReference>
<organism evidence="4 5">
    <name type="scientific">Saccharothrix tamanrassetensis</name>
    <dbReference type="NCBI Taxonomy" id="1051531"/>
    <lineage>
        <taxon>Bacteria</taxon>
        <taxon>Bacillati</taxon>
        <taxon>Actinomycetota</taxon>
        <taxon>Actinomycetes</taxon>
        <taxon>Pseudonocardiales</taxon>
        <taxon>Pseudonocardiaceae</taxon>
        <taxon>Saccharothrix</taxon>
    </lineage>
</organism>
<dbReference type="GO" id="GO:0016740">
    <property type="term" value="F:transferase activity"/>
    <property type="evidence" value="ECO:0007669"/>
    <property type="project" value="UniProtKB-KW"/>
</dbReference>
<dbReference type="InterPro" id="IPR043129">
    <property type="entry name" value="ATPase_NBD"/>
</dbReference>
<proteinExistence type="inferred from homology"/>
<protein>
    <submittedName>
        <fullName evidence="4">Carbamoyltransferase</fullName>
        <ecNumber evidence="4">2.1.3.-</ecNumber>
    </submittedName>
</protein>
<accession>A0A841CS50</accession>
<dbReference type="AlphaFoldDB" id="A0A841CS50"/>